<feature type="domain" description="FPG-type" evidence="16">
    <location>
        <begin position="248"/>
        <end position="282"/>
    </location>
</feature>
<feature type="active site" description="Proton donor" evidence="15">
    <location>
        <position position="3"/>
    </location>
</feature>
<evidence type="ECO:0000313" key="18">
    <source>
        <dbReference type="EMBL" id="MCW6038143.1"/>
    </source>
</evidence>
<dbReference type="NCBIfam" id="TIGR00577">
    <property type="entry name" value="fpg"/>
    <property type="match status" value="1"/>
</dbReference>
<dbReference type="Pfam" id="PF06827">
    <property type="entry name" value="zf-FPG_IleRS"/>
    <property type="match status" value="1"/>
</dbReference>
<name>A0ABT3L9F4_9CYAN</name>
<evidence type="ECO:0000256" key="8">
    <source>
        <dbReference type="ARBA" id="ARBA00022833"/>
    </source>
</evidence>
<evidence type="ECO:0000256" key="4">
    <source>
        <dbReference type="ARBA" id="ARBA00022723"/>
    </source>
</evidence>
<dbReference type="RefSeq" id="WP_265266042.1">
    <property type="nucleotide sequence ID" value="NZ_JAIHOM010000112.1"/>
</dbReference>
<comment type="catalytic activity">
    <reaction evidence="14 15">
        <text>2'-deoxyribonucleotide-(2'-deoxyribose 5'-phosphate)-2'-deoxyribonucleotide-DNA = a 3'-end 2'-deoxyribonucleotide-(2,3-dehydro-2,3-deoxyribose 5'-phosphate)-DNA + a 5'-end 5'-phospho-2'-deoxyribonucleoside-DNA + H(+)</text>
        <dbReference type="Rhea" id="RHEA:66592"/>
        <dbReference type="Rhea" id="RHEA-COMP:13180"/>
        <dbReference type="Rhea" id="RHEA-COMP:16897"/>
        <dbReference type="Rhea" id="RHEA-COMP:17067"/>
        <dbReference type="ChEBI" id="CHEBI:15378"/>
        <dbReference type="ChEBI" id="CHEBI:136412"/>
        <dbReference type="ChEBI" id="CHEBI:157695"/>
        <dbReference type="ChEBI" id="CHEBI:167181"/>
        <dbReference type="EC" id="4.2.99.18"/>
    </reaction>
</comment>
<evidence type="ECO:0000259" key="17">
    <source>
        <dbReference type="PROSITE" id="PS51068"/>
    </source>
</evidence>
<dbReference type="Proteomes" id="UP001526426">
    <property type="component" value="Unassembled WGS sequence"/>
</dbReference>
<feature type="binding site" evidence="15">
    <location>
        <position position="118"/>
    </location>
    <ligand>
        <name>DNA</name>
        <dbReference type="ChEBI" id="CHEBI:16991"/>
    </ligand>
</feature>
<comment type="subunit">
    <text evidence="3 15">Monomer.</text>
</comment>
<evidence type="ECO:0000256" key="12">
    <source>
        <dbReference type="ARBA" id="ARBA00023268"/>
    </source>
</evidence>
<sequence>MPELPEVETVRQGLNQLTLHQRIEGGEVLHQPTLAYPFSVAVFLEGVEGCAIASWERRGKYLLAQLTTPQGKAGGWLGVHLRMTGQLFWLKQDEPLAKHTRLRLFFAGGQELRFIDIRTFGRIWWVPPLQEPSEVMTGLTRLGVEPLSEQFTVEGLGETLRKRRGPIKGVLLDQKVVAGLGNIYADEVLFQSRIRPDAIASTLTPQQVKVLHQAIVAVLNKAIERGGTTFSDFLNLLGVRGNYGDSAWVYGRTNQPCLVCQTPIQRMKISGRSSHFCPTCQVWG</sequence>
<dbReference type="SUPFAM" id="SSF57716">
    <property type="entry name" value="Glucocorticoid receptor-like (DNA-binding domain)"/>
    <property type="match status" value="1"/>
</dbReference>
<evidence type="ECO:0000256" key="3">
    <source>
        <dbReference type="ARBA" id="ARBA00011245"/>
    </source>
</evidence>
<dbReference type="EC" id="3.2.2.23" evidence="15"/>
<dbReference type="PANTHER" id="PTHR22993">
    <property type="entry name" value="FORMAMIDOPYRIMIDINE-DNA GLYCOSYLASE"/>
    <property type="match status" value="1"/>
</dbReference>
<evidence type="ECO:0000256" key="1">
    <source>
        <dbReference type="ARBA" id="ARBA00001668"/>
    </source>
</evidence>
<comment type="caution">
    <text evidence="18">The sequence shown here is derived from an EMBL/GenBank/DDBJ whole genome shotgun (WGS) entry which is preliminary data.</text>
</comment>
<dbReference type="SMART" id="SM01232">
    <property type="entry name" value="H2TH"/>
    <property type="match status" value="1"/>
</dbReference>
<dbReference type="Gene3D" id="3.20.190.10">
    <property type="entry name" value="MutM-like, N-terminal"/>
    <property type="match status" value="1"/>
</dbReference>
<feature type="binding site" evidence="15">
    <location>
        <position position="99"/>
    </location>
    <ligand>
        <name>DNA</name>
        <dbReference type="ChEBI" id="CHEBI:16991"/>
    </ligand>
</feature>
<dbReference type="PROSITE" id="PS51068">
    <property type="entry name" value="FPG_CAT"/>
    <property type="match status" value="1"/>
</dbReference>
<keyword evidence="5 15" id="KW-0227">DNA damage</keyword>
<dbReference type="NCBIfam" id="NF010551">
    <property type="entry name" value="PRK13945.1"/>
    <property type="match status" value="1"/>
</dbReference>
<comment type="cofactor">
    <cofactor evidence="15">
        <name>Zn(2+)</name>
        <dbReference type="ChEBI" id="CHEBI:29105"/>
    </cofactor>
    <text evidence="15">Binds 1 zinc ion per subunit.</text>
</comment>
<dbReference type="InterPro" id="IPR012319">
    <property type="entry name" value="FPG_cat"/>
</dbReference>
<evidence type="ECO:0000256" key="9">
    <source>
        <dbReference type="ARBA" id="ARBA00023125"/>
    </source>
</evidence>
<feature type="active site" description="Proton donor; for beta-elimination activity" evidence="15">
    <location>
        <position position="60"/>
    </location>
</feature>
<feature type="active site" description="Schiff-base intermediate with DNA" evidence="15">
    <location>
        <position position="2"/>
    </location>
</feature>
<keyword evidence="4 15" id="KW-0479">Metal-binding</keyword>
<comment type="function">
    <text evidence="15">Involved in base excision repair of DNA damaged by oxidation or by mutagenic agents. Acts as DNA glycosylase that recognizes and removes damaged bases. Has a preference for oxidized purines, such as 7,8-dihydro-8-oxoguanine (8-oxoG). Has AP (apurinic/apyrimidinic) lyase activity and introduces nicks in the DNA strand. Cleaves the DNA backbone by beta-delta elimination to generate a single-strand break at the site of the removed base with both 3'- and 5'-phosphates.</text>
</comment>
<feature type="domain" description="Formamidopyrimidine-DNA glycosylase catalytic" evidence="17">
    <location>
        <begin position="2"/>
        <end position="121"/>
    </location>
</feature>
<dbReference type="SUPFAM" id="SSF46946">
    <property type="entry name" value="S13-like H2TH domain"/>
    <property type="match status" value="1"/>
</dbReference>
<dbReference type="InterPro" id="IPR035937">
    <property type="entry name" value="FPG_N"/>
</dbReference>
<feature type="active site" description="Proton donor; for delta-elimination activity" evidence="15">
    <location>
        <position position="272"/>
    </location>
</feature>
<dbReference type="InterPro" id="IPR010663">
    <property type="entry name" value="Znf_FPG/IleRS"/>
</dbReference>
<dbReference type="Gene3D" id="1.10.8.50">
    <property type="match status" value="1"/>
</dbReference>
<keyword evidence="8 15" id="KW-0862">Zinc</keyword>
<evidence type="ECO:0000259" key="16">
    <source>
        <dbReference type="PROSITE" id="PS51066"/>
    </source>
</evidence>
<dbReference type="InterPro" id="IPR000214">
    <property type="entry name" value="Znf_DNA_glyclase/AP_lyase"/>
</dbReference>
<comment type="catalytic activity">
    <reaction evidence="1 15">
        <text>Hydrolysis of DNA containing ring-opened 7-methylguanine residues, releasing 2,6-diamino-4-hydroxy-5-(N-methyl)formamidopyrimidine.</text>
        <dbReference type="EC" id="3.2.2.23"/>
    </reaction>
</comment>
<evidence type="ECO:0000256" key="7">
    <source>
        <dbReference type="ARBA" id="ARBA00022801"/>
    </source>
</evidence>
<keyword evidence="6 15" id="KW-0863">Zinc-finger</keyword>
<evidence type="ECO:0000256" key="10">
    <source>
        <dbReference type="ARBA" id="ARBA00023204"/>
    </source>
</evidence>
<dbReference type="PROSITE" id="PS51066">
    <property type="entry name" value="ZF_FPG_2"/>
    <property type="match status" value="1"/>
</dbReference>
<keyword evidence="19" id="KW-1185">Reference proteome</keyword>
<evidence type="ECO:0000256" key="11">
    <source>
        <dbReference type="ARBA" id="ARBA00023239"/>
    </source>
</evidence>
<dbReference type="NCBIfam" id="NF002211">
    <property type="entry name" value="PRK01103.1"/>
    <property type="match status" value="1"/>
</dbReference>
<evidence type="ECO:0000256" key="14">
    <source>
        <dbReference type="ARBA" id="ARBA00044632"/>
    </source>
</evidence>
<accession>A0ABT3L9F4</accession>
<organism evidence="18 19">
    <name type="scientific">Spirulina subsalsa FACHB-351</name>
    <dbReference type="NCBI Taxonomy" id="234711"/>
    <lineage>
        <taxon>Bacteria</taxon>
        <taxon>Bacillati</taxon>
        <taxon>Cyanobacteriota</taxon>
        <taxon>Cyanophyceae</taxon>
        <taxon>Spirulinales</taxon>
        <taxon>Spirulinaceae</taxon>
        <taxon>Spirulina</taxon>
    </lineage>
</organism>
<dbReference type="Pfam" id="PF06831">
    <property type="entry name" value="H2TH"/>
    <property type="match status" value="1"/>
</dbReference>
<evidence type="ECO:0000256" key="13">
    <source>
        <dbReference type="ARBA" id="ARBA00023295"/>
    </source>
</evidence>
<protein>
    <recommendedName>
        <fullName evidence="15">Formamidopyrimidine-DNA glycosylase</fullName>
        <shortName evidence="15">Fapy-DNA glycosylase</shortName>
        <ecNumber evidence="15">3.2.2.23</ecNumber>
    </recommendedName>
    <alternativeName>
        <fullName evidence="15">DNA-(apurinic or apyrimidinic site) lyase MutM</fullName>
        <shortName evidence="15">AP lyase MutM</shortName>
        <ecNumber evidence="15">4.2.99.18</ecNumber>
    </alternativeName>
</protein>
<evidence type="ECO:0000256" key="15">
    <source>
        <dbReference type="HAMAP-Rule" id="MF_00103"/>
    </source>
</evidence>
<reference evidence="18 19" key="1">
    <citation type="submission" date="2021-08" db="EMBL/GenBank/DDBJ databases">
        <title>Draft genome sequence of Spirulina subsalsa with high tolerance to salinity and hype-accumulation of phycocyanin.</title>
        <authorList>
            <person name="Pei H."/>
            <person name="Jiang L."/>
        </authorList>
    </citation>
    <scope>NUCLEOTIDE SEQUENCE [LARGE SCALE GENOMIC DNA]</scope>
    <source>
        <strain evidence="18 19">FACHB-351</strain>
    </source>
</reference>
<dbReference type="SMART" id="SM00898">
    <property type="entry name" value="Fapy_DNA_glyco"/>
    <property type="match status" value="1"/>
</dbReference>
<gene>
    <name evidence="15" type="primary">mutM</name>
    <name evidence="15" type="synonym">fpg</name>
    <name evidence="18" type="ORF">K4A83_17970</name>
</gene>
<keyword evidence="10 15" id="KW-0234">DNA repair</keyword>
<dbReference type="EMBL" id="JAIHOM010000112">
    <property type="protein sequence ID" value="MCW6038143.1"/>
    <property type="molecule type" value="Genomic_DNA"/>
</dbReference>
<evidence type="ECO:0000256" key="2">
    <source>
        <dbReference type="ARBA" id="ARBA00009409"/>
    </source>
</evidence>
<keyword evidence="9 15" id="KW-0238">DNA-binding</keyword>
<dbReference type="Pfam" id="PF01149">
    <property type="entry name" value="Fapy_DNA_glyco"/>
    <property type="match status" value="1"/>
</dbReference>
<evidence type="ECO:0000313" key="19">
    <source>
        <dbReference type="Proteomes" id="UP001526426"/>
    </source>
</evidence>
<keyword evidence="13 15" id="KW-0326">Glycosidase</keyword>
<dbReference type="InterPro" id="IPR015886">
    <property type="entry name" value="H2TH_FPG"/>
</dbReference>
<dbReference type="EC" id="4.2.99.18" evidence="15"/>
<dbReference type="InterPro" id="IPR010979">
    <property type="entry name" value="Ribosomal_uS13-like_H2TH"/>
</dbReference>
<dbReference type="GO" id="GO:0008534">
    <property type="term" value="F:oxidized purine nucleobase lesion DNA N-glycosylase activity"/>
    <property type="evidence" value="ECO:0007669"/>
    <property type="project" value="UniProtKB-EC"/>
</dbReference>
<dbReference type="SUPFAM" id="SSF81624">
    <property type="entry name" value="N-terminal domain of MutM-like DNA repair proteins"/>
    <property type="match status" value="1"/>
</dbReference>
<keyword evidence="11 15" id="KW-0456">Lyase</keyword>
<evidence type="ECO:0000256" key="5">
    <source>
        <dbReference type="ARBA" id="ARBA00022763"/>
    </source>
</evidence>
<dbReference type="PANTHER" id="PTHR22993:SF9">
    <property type="entry name" value="FORMAMIDOPYRIMIDINE-DNA GLYCOSYLASE"/>
    <property type="match status" value="1"/>
</dbReference>
<dbReference type="CDD" id="cd08966">
    <property type="entry name" value="EcFpg-like_N"/>
    <property type="match status" value="1"/>
</dbReference>
<evidence type="ECO:0000256" key="6">
    <source>
        <dbReference type="ARBA" id="ARBA00022771"/>
    </source>
</evidence>
<proteinExistence type="inferred from homology"/>
<dbReference type="InterPro" id="IPR020629">
    <property type="entry name" value="FPG_Glyclase"/>
</dbReference>
<dbReference type="HAMAP" id="MF_00103">
    <property type="entry name" value="Fapy_DNA_glycosyl"/>
    <property type="match status" value="1"/>
</dbReference>
<feature type="binding site" evidence="15">
    <location>
        <position position="163"/>
    </location>
    <ligand>
        <name>DNA</name>
        <dbReference type="ChEBI" id="CHEBI:16991"/>
    </ligand>
</feature>
<keyword evidence="7 15" id="KW-0378">Hydrolase</keyword>
<comment type="similarity">
    <text evidence="2 15">Belongs to the FPG family.</text>
</comment>
<keyword evidence="12 15" id="KW-0511">Multifunctional enzyme</keyword>